<evidence type="ECO:0000256" key="1">
    <source>
        <dbReference type="SAM" id="MobiDB-lite"/>
    </source>
</evidence>
<feature type="region of interest" description="Disordered" evidence="1">
    <location>
        <begin position="1"/>
        <end position="55"/>
    </location>
</feature>
<organism evidence="2 3">
    <name type="scientific">Polyplax serrata</name>
    <name type="common">Common mouse louse</name>
    <dbReference type="NCBI Taxonomy" id="468196"/>
    <lineage>
        <taxon>Eukaryota</taxon>
        <taxon>Metazoa</taxon>
        <taxon>Ecdysozoa</taxon>
        <taxon>Arthropoda</taxon>
        <taxon>Hexapoda</taxon>
        <taxon>Insecta</taxon>
        <taxon>Pterygota</taxon>
        <taxon>Neoptera</taxon>
        <taxon>Paraneoptera</taxon>
        <taxon>Psocodea</taxon>
        <taxon>Troctomorpha</taxon>
        <taxon>Phthiraptera</taxon>
        <taxon>Anoplura</taxon>
        <taxon>Polyplacidae</taxon>
        <taxon>Polyplax</taxon>
    </lineage>
</organism>
<name>A0ABR1B667_POLSC</name>
<sequence length="55" mass="6439">SNKMVTMGETTMKGRWSISTERQNSPTRKKKGDQEVEERKVNLTKRTEVEKENLN</sequence>
<evidence type="ECO:0000313" key="2">
    <source>
        <dbReference type="EMBL" id="KAK6634871.1"/>
    </source>
</evidence>
<proteinExistence type="predicted"/>
<protein>
    <submittedName>
        <fullName evidence="2">Uncharacterized protein</fullName>
    </submittedName>
</protein>
<dbReference type="EMBL" id="JAWJWF010000003">
    <property type="protein sequence ID" value="KAK6634871.1"/>
    <property type="molecule type" value="Genomic_DNA"/>
</dbReference>
<feature type="compositionally biased region" description="Basic and acidic residues" evidence="1">
    <location>
        <begin position="32"/>
        <end position="55"/>
    </location>
</feature>
<gene>
    <name evidence="2" type="ORF">RUM44_000118</name>
</gene>
<feature type="non-terminal residue" evidence="2">
    <location>
        <position position="1"/>
    </location>
</feature>
<reference evidence="2 3" key="1">
    <citation type="submission" date="2023-09" db="EMBL/GenBank/DDBJ databases">
        <title>Genomes of two closely related lineages of the louse Polyplax serrata with different host specificities.</title>
        <authorList>
            <person name="Martinu J."/>
            <person name="Tarabai H."/>
            <person name="Stefka J."/>
            <person name="Hypsa V."/>
        </authorList>
    </citation>
    <scope>NUCLEOTIDE SEQUENCE [LARGE SCALE GENOMIC DNA]</scope>
    <source>
        <strain evidence="2">98ZLc_SE</strain>
    </source>
</reference>
<evidence type="ECO:0000313" key="3">
    <source>
        <dbReference type="Proteomes" id="UP001359485"/>
    </source>
</evidence>
<accession>A0ABR1B667</accession>
<keyword evidence="3" id="KW-1185">Reference proteome</keyword>
<feature type="compositionally biased region" description="Polar residues" evidence="1">
    <location>
        <begin position="17"/>
        <end position="26"/>
    </location>
</feature>
<dbReference type="Proteomes" id="UP001359485">
    <property type="component" value="Unassembled WGS sequence"/>
</dbReference>
<comment type="caution">
    <text evidence="2">The sequence shown here is derived from an EMBL/GenBank/DDBJ whole genome shotgun (WGS) entry which is preliminary data.</text>
</comment>